<evidence type="ECO:0000256" key="13">
    <source>
        <dbReference type="RuleBase" id="RU361119"/>
    </source>
</evidence>
<evidence type="ECO:0000259" key="15">
    <source>
        <dbReference type="Pfam" id="PF00394"/>
    </source>
</evidence>
<dbReference type="InterPro" id="IPR011707">
    <property type="entry name" value="Cu-oxidase-like_N"/>
</dbReference>
<dbReference type="InterPro" id="IPR011706">
    <property type="entry name" value="Cu-oxidase_C"/>
</dbReference>
<evidence type="ECO:0000256" key="7">
    <source>
        <dbReference type="ARBA" id="ARBA00022723"/>
    </source>
</evidence>
<evidence type="ECO:0000256" key="2">
    <source>
        <dbReference type="ARBA" id="ARBA00004271"/>
    </source>
</evidence>
<keyword evidence="11" id="KW-0325">Glycoprotein</keyword>
<evidence type="ECO:0000259" key="16">
    <source>
        <dbReference type="Pfam" id="PF07731"/>
    </source>
</evidence>
<dbReference type="PROSITE" id="PS00079">
    <property type="entry name" value="MULTICOPPER_OXIDASE1"/>
    <property type="match status" value="1"/>
</dbReference>
<dbReference type="InterPro" id="IPR034285">
    <property type="entry name" value="CuRO_2_LCC"/>
</dbReference>
<organism evidence="18 19">
    <name type="scientific">Erythroxylum novogranatense</name>
    <dbReference type="NCBI Taxonomy" id="1862640"/>
    <lineage>
        <taxon>Eukaryota</taxon>
        <taxon>Viridiplantae</taxon>
        <taxon>Streptophyta</taxon>
        <taxon>Embryophyta</taxon>
        <taxon>Tracheophyta</taxon>
        <taxon>Spermatophyta</taxon>
        <taxon>Magnoliopsida</taxon>
        <taxon>eudicotyledons</taxon>
        <taxon>Gunneridae</taxon>
        <taxon>Pentapetalae</taxon>
        <taxon>rosids</taxon>
        <taxon>fabids</taxon>
        <taxon>Malpighiales</taxon>
        <taxon>Erythroxylaceae</taxon>
        <taxon>Erythroxylum</taxon>
    </lineage>
</organism>
<feature type="domain" description="Plastocyanin-like" evidence="15">
    <location>
        <begin position="160"/>
        <end position="309"/>
    </location>
</feature>
<sequence length="566" mass="62350">MGLISLFMGYIFLSSLIFGTAMGAVHRYDFVLKETNFTKLCSTKSILTVNDSFPGPEIRVRKGDTVFVNVHNQGTYGVTIHWHGVKQPRNPWSDGPENITQCPIPAGTNFTQEIALSTEEGTLWWHAHSDWTRATVHGAIIIHPANGTSGYPYPEPFAEKTIVLASWYKSDVMEVINTALATGGEPNSSDAFTINGQPGDLYACSNETTHRILVRRGKTYLLRIVNAVLNEEMFFGIAKHNLTVVGQDGAYLKPNTVEYITITPGQTMDVLVTANQSAGSYYIAASAFAESGVPFDNTTTTAILQYEGNQTTSSIPFPNLPAYNDTDAAARFFASVKALASEEHPVNVPKNITRRIYMTASINSLPCPSNQTCTGANGNIQAASLNNISFTTPSVDILQAYYRNISDIFTTDFPDQPPMYFNFTGNVDNVTWFTKEGTRVILLDYGEEVEMVYQGTNLVAAENHPMHLHGFSFYLVGMNKGNFNVSTDPLRYNLIDPPEVNTIGLPMNGWAAVRFTADNPGVWFMHCHLERHTTWGMSSVVIVKDGGTNETSMRQPPSYMPPCSTS</sequence>
<dbReference type="CDD" id="cd13849">
    <property type="entry name" value="CuRO_1_LCC_plant"/>
    <property type="match status" value="1"/>
</dbReference>
<evidence type="ECO:0000256" key="3">
    <source>
        <dbReference type="ARBA" id="ARBA00010609"/>
    </source>
</evidence>
<feature type="domain" description="Plastocyanin-like" evidence="16">
    <location>
        <begin position="412"/>
        <end position="545"/>
    </location>
</feature>
<keyword evidence="7 13" id="KW-0479">Metal-binding</keyword>
<comment type="caution">
    <text evidence="18">The sequence shown here is derived from an EMBL/GenBank/DDBJ whole genome shotgun (WGS) entry which is preliminary data.</text>
</comment>
<dbReference type="PANTHER" id="PTHR11709:SF397">
    <property type="entry name" value="LACCASE"/>
    <property type="match status" value="1"/>
</dbReference>
<keyword evidence="6 13" id="KW-0964">Secreted</keyword>
<name>A0AAV8T2P4_9ROSI</name>
<dbReference type="Pfam" id="PF00394">
    <property type="entry name" value="Cu-oxidase"/>
    <property type="match status" value="1"/>
</dbReference>
<comment type="catalytic activity">
    <reaction evidence="1 13">
        <text>4 hydroquinone + O2 = 4 benzosemiquinone + 2 H2O</text>
        <dbReference type="Rhea" id="RHEA:11276"/>
        <dbReference type="ChEBI" id="CHEBI:15377"/>
        <dbReference type="ChEBI" id="CHEBI:15379"/>
        <dbReference type="ChEBI" id="CHEBI:17594"/>
        <dbReference type="ChEBI" id="CHEBI:17977"/>
        <dbReference type="EC" id="1.10.3.2"/>
    </reaction>
</comment>
<dbReference type="EC" id="1.10.3.2" evidence="4 13"/>
<gene>
    <name evidence="18" type="ORF">K2173_015318</name>
</gene>
<evidence type="ECO:0000256" key="14">
    <source>
        <dbReference type="SAM" id="MobiDB-lite"/>
    </source>
</evidence>
<protein>
    <recommendedName>
        <fullName evidence="4 13">Laccase</fullName>
        <ecNumber evidence="4 13">1.10.3.2</ecNumber>
    </recommendedName>
    <alternativeName>
        <fullName evidence="13">Benzenediol:oxygen oxidoreductase</fullName>
    </alternativeName>
    <alternativeName>
        <fullName evidence="13">Diphenol oxidase</fullName>
    </alternativeName>
    <alternativeName>
        <fullName evidence="13">Urishiol oxidase</fullName>
    </alternativeName>
</protein>
<comment type="similarity">
    <text evidence="3 13">Belongs to the multicopper oxidase family.</text>
</comment>
<feature type="chain" id="PRO_5043103792" description="Laccase" evidence="13">
    <location>
        <begin position="24"/>
        <end position="566"/>
    </location>
</feature>
<dbReference type="GO" id="GO:0052716">
    <property type="term" value="F:hydroquinone:oxygen oxidoreductase activity"/>
    <property type="evidence" value="ECO:0007669"/>
    <property type="project" value="UniProtKB-EC"/>
</dbReference>
<evidence type="ECO:0000256" key="6">
    <source>
        <dbReference type="ARBA" id="ARBA00022525"/>
    </source>
</evidence>
<dbReference type="InterPro" id="IPR034288">
    <property type="entry name" value="CuRO_1_LCC"/>
</dbReference>
<evidence type="ECO:0000256" key="10">
    <source>
        <dbReference type="ARBA" id="ARBA00023008"/>
    </source>
</evidence>
<dbReference type="PROSITE" id="PS00080">
    <property type="entry name" value="MULTICOPPER_OXIDASE2"/>
    <property type="match status" value="1"/>
</dbReference>
<dbReference type="CDD" id="cd13897">
    <property type="entry name" value="CuRO_3_LCC_plant"/>
    <property type="match status" value="1"/>
</dbReference>
<dbReference type="SUPFAM" id="SSF49503">
    <property type="entry name" value="Cupredoxins"/>
    <property type="match status" value="3"/>
</dbReference>
<dbReference type="NCBIfam" id="TIGR03389">
    <property type="entry name" value="laccase"/>
    <property type="match status" value="1"/>
</dbReference>
<dbReference type="InterPro" id="IPR001117">
    <property type="entry name" value="Cu-oxidase_2nd"/>
</dbReference>
<dbReference type="InterPro" id="IPR033138">
    <property type="entry name" value="Cu_oxidase_CS"/>
</dbReference>
<dbReference type="AlphaFoldDB" id="A0AAV8T2P4"/>
<feature type="signal peptide" evidence="13">
    <location>
        <begin position="1"/>
        <end position="23"/>
    </location>
</feature>
<dbReference type="InterPro" id="IPR008972">
    <property type="entry name" value="Cupredoxin"/>
</dbReference>
<keyword evidence="8 13" id="KW-0677">Repeat</keyword>
<dbReference type="Pfam" id="PF07732">
    <property type="entry name" value="Cu-oxidase_3"/>
    <property type="match status" value="1"/>
</dbReference>
<evidence type="ECO:0000256" key="12">
    <source>
        <dbReference type="ARBA" id="ARBA00023185"/>
    </source>
</evidence>
<evidence type="ECO:0000256" key="1">
    <source>
        <dbReference type="ARBA" id="ARBA00000349"/>
    </source>
</evidence>
<keyword evidence="19" id="KW-1185">Reference proteome</keyword>
<evidence type="ECO:0000256" key="4">
    <source>
        <dbReference type="ARBA" id="ARBA00012297"/>
    </source>
</evidence>
<dbReference type="Proteomes" id="UP001159364">
    <property type="component" value="Linkage Group LG07"/>
</dbReference>
<dbReference type="GO" id="GO:0005507">
    <property type="term" value="F:copper ion binding"/>
    <property type="evidence" value="ECO:0007669"/>
    <property type="project" value="InterPro"/>
</dbReference>
<reference evidence="18 19" key="1">
    <citation type="submission" date="2021-09" db="EMBL/GenBank/DDBJ databases">
        <title>Genomic insights and catalytic innovation underlie evolution of tropane alkaloids biosynthesis.</title>
        <authorList>
            <person name="Wang Y.-J."/>
            <person name="Tian T."/>
            <person name="Huang J.-P."/>
            <person name="Huang S.-X."/>
        </authorList>
    </citation>
    <scope>NUCLEOTIDE SEQUENCE [LARGE SCALE GENOMIC DNA]</scope>
    <source>
        <strain evidence="18">KIB-2018</strain>
        <tissue evidence="18">Leaf</tissue>
    </source>
</reference>
<dbReference type="Gene3D" id="2.60.40.420">
    <property type="entry name" value="Cupredoxins - blue copper proteins"/>
    <property type="match status" value="3"/>
</dbReference>
<feature type="region of interest" description="Disordered" evidence="14">
    <location>
        <begin position="547"/>
        <end position="566"/>
    </location>
</feature>
<dbReference type="FunFam" id="2.60.40.420:FF:000045">
    <property type="entry name" value="Laccase 2"/>
    <property type="match status" value="1"/>
</dbReference>
<dbReference type="GO" id="GO:0046274">
    <property type="term" value="P:lignin catabolic process"/>
    <property type="evidence" value="ECO:0007669"/>
    <property type="project" value="UniProtKB-KW"/>
</dbReference>
<keyword evidence="12 13" id="KW-0439">Lignin degradation</keyword>
<keyword evidence="5 13" id="KW-0052">Apoplast</keyword>
<dbReference type="EMBL" id="JAIWQS010000007">
    <property type="protein sequence ID" value="KAJ8760651.1"/>
    <property type="molecule type" value="Genomic_DNA"/>
</dbReference>
<dbReference type="Pfam" id="PF07731">
    <property type="entry name" value="Cu-oxidase_2"/>
    <property type="match status" value="1"/>
</dbReference>
<comment type="cofactor">
    <cofactor evidence="13">
        <name>Cu cation</name>
        <dbReference type="ChEBI" id="CHEBI:23378"/>
    </cofactor>
    <text evidence="13">Binds 4 Cu cations per monomer.</text>
</comment>
<dbReference type="GO" id="GO:0048046">
    <property type="term" value="C:apoplast"/>
    <property type="evidence" value="ECO:0007669"/>
    <property type="project" value="UniProtKB-SubCell"/>
</dbReference>
<evidence type="ECO:0000256" key="9">
    <source>
        <dbReference type="ARBA" id="ARBA00023002"/>
    </source>
</evidence>
<keyword evidence="10 13" id="KW-0186">Copper</keyword>
<accession>A0AAV8T2P4</accession>
<dbReference type="InterPro" id="IPR002355">
    <property type="entry name" value="Cu_oxidase_Cu_BS"/>
</dbReference>
<evidence type="ECO:0000313" key="18">
    <source>
        <dbReference type="EMBL" id="KAJ8760651.1"/>
    </source>
</evidence>
<evidence type="ECO:0000256" key="5">
    <source>
        <dbReference type="ARBA" id="ARBA00022523"/>
    </source>
</evidence>
<keyword evidence="9 13" id="KW-0560">Oxidoreductase</keyword>
<keyword evidence="13" id="KW-0732">Signal</keyword>
<dbReference type="InterPro" id="IPR045087">
    <property type="entry name" value="Cu-oxidase_fam"/>
</dbReference>
<proteinExistence type="inferred from homology"/>
<dbReference type="CDD" id="cd13875">
    <property type="entry name" value="CuRO_2_LCC_plant"/>
    <property type="match status" value="1"/>
</dbReference>
<comment type="function">
    <text evidence="13">Lignin degradation and detoxification of lignin-derived products.</text>
</comment>
<feature type="domain" description="Plastocyanin-like" evidence="17">
    <location>
        <begin position="33"/>
        <end position="146"/>
    </location>
</feature>
<evidence type="ECO:0000256" key="11">
    <source>
        <dbReference type="ARBA" id="ARBA00023180"/>
    </source>
</evidence>
<dbReference type="InterPro" id="IPR034289">
    <property type="entry name" value="CuRO_3_LCC"/>
</dbReference>
<dbReference type="PANTHER" id="PTHR11709">
    <property type="entry name" value="MULTI-COPPER OXIDASE"/>
    <property type="match status" value="1"/>
</dbReference>
<dbReference type="InterPro" id="IPR017761">
    <property type="entry name" value="Laccase"/>
</dbReference>
<evidence type="ECO:0000313" key="19">
    <source>
        <dbReference type="Proteomes" id="UP001159364"/>
    </source>
</evidence>
<evidence type="ECO:0000259" key="17">
    <source>
        <dbReference type="Pfam" id="PF07732"/>
    </source>
</evidence>
<evidence type="ECO:0000256" key="8">
    <source>
        <dbReference type="ARBA" id="ARBA00022737"/>
    </source>
</evidence>
<comment type="subcellular location">
    <subcellularLocation>
        <location evidence="2 13">Secreted</location>
        <location evidence="2 13">Extracellular space</location>
        <location evidence="2 13">Apoplast</location>
    </subcellularLocation>
</comment>